<organism evidence="1">
    <name type="scientific">marine sediment metagenome</name>
    <dbReference type="NCBI Taxonomy" id="412755"/>
    <lineage>
        <taxon>unclassified sequences</taxon>
        <taxon>metagenomes</taxon>
        <taxon>ecological metagenomes</taxon>
    </lineage>
</organism>
<proteinExistence type="predicted"/>
<sequence length="237" mass="27210">IPNYIMAMEGSILQWDMIVDSAHDEDCALDPDDLEIHYDCMLFPEVRSYRWLMEKKLEMETLGLQHAYPMRYLNRPIPPEGQVFDMIQIRDNALDKERGLGLDGLPIGRLAGGLDPSARGIQAAFLWHYTPAKLSMVDLSTEQSGGQEGAINIIYQWFHEYDLQLWFYETNSQQIDWYDNIKKHIATKQCTICEYSHPEIVLKDHNTGGNKKDPELGISSMAPRYHDGRISLPFGTS</sequence>
<evidence type="ECO:0000313" key="1">
    <source>
        <dbReference type="EMBL" id="GAG49670.1"/>
    </source>
</evidence>
<dbReference type="AlphaFoldDB" id="X0Y1V4"/>
<evidence type="ECO:0008006" key="2">
    <source>
        <dbReference type="Google" id="ProtNLM"/>
    </source>
</evidence>
<reference evidence="1" key="1">
    <citation type="journal article" date="2014" name="Front. Microbiol.">
        <title>High frequency of phylogenetically diverse reductive dehalogenase-homologous genes in deep subseafloor sedimentary metagenomes.</title>
        <authorList>
            <person name="Kawai M."/>
            <person name="Futagami T."/>
            <person name="Toyoda A."/>
            <person name="Takaki Y."/>
            <person name="Nishi S."/>
            <person name="Hori S."/>
            <person name="Arai W."/>
            <person name="Tsubouchi T."/>
            <person name="Morono Y."/>
            <person name="Uchiyama I."/>
            <person name="Ito T."/>
            <person name="Fujiyama A."/>
            <person name="Inagaki F."/>
            <person name="Takami H."/>
        </authorList>
    </citation>
    <scope>NUCLEOTIDE SEQUENCE</scope>
    <source>
        <strain evidence="1">Expedition CK06-06</strain>
    </source>
</reference>
<gene>
    <name evidence="1" type="ORF">S01H1_75478</name>
</gene>
<feature type="non-terminal residue" evidence="1">
    <location>
        <position position="237"/>
    </location>
</feature>
<accession>X0Y1V4</accession>
<name>X0Y1V4_9ZZZZ</name>
<protein>
    <recommendedName>
        <fullName evidence="2">Terminase large subunit gp17-like C-terminal domain-containing protein</fullName>
    </recommendedName>
</protein>
<comment type="caution">
    <text evidence="1">The sequence shown here is derived from an EMBL/GenBank/DDBJ whole genome shotgun (WGS) entry which is preliminary data.</text>
</comment>
<dbReference type="EMBL" id="BARS01050577">
    <property type="protein sequence ID" value="GAG49670.1"/>
    <property type="molecule type" value="Genomic_DNA"/>
</dbReference>
<feature type="non-terminal residue" evidence="1">
    <location>
        <position position="1"/>
    </location>
</feature>